<dbReference type="Proteomes" id="UP001176941">
    <property type="component" value="Chromosome 34"/>
</dbReference>
<reference evidence="1" key="1">
    <citation type="submission" date="2023-04" db="EMBL/GenBank/DDBJ databases">
        <authorList>
            <consortium name="ELIXIR-Norway"/>
        </authorList>
    </citation>
    <scope>NUCLEOTIDE SEQUENCE [LARGE SCALE GENOMIC DNA]</scope>
</reference>
<name>A0ABN8ZIY7_RANTA</name>
<accession>A0ABN8ZIY7</accession>
<keyword evidence="2" id="KW-1185">Reference proteome</keyword>
<sequence>MASRTQPGASGPIQTSTQSHFLHRCSRNLAMKSVDSLRFWDPGQVKLALCGPRHQDGLCQACGLPVPAGQSPSCAGAPRAPEFLLLVQVSDQSACHLLPALLLLPLP</sequence>
<protein>
    <submittedName>
        <fullName evidence="1">Uncharacterized protein</fullName>
    </submittedName>
</protein>
<evidence type="ECO:0000313" key="1">
    <source>
        <dbReference type="EMBL" id="CAI9173724.1"/>
    </source>
</evidence>
<gene>
    <name evidence="1" type="ORF">MRATA1EN1_LOCUS22686</name>
</gene>
<proteinExistence type="predicted"/>
<dbReference type="EMBL" id="OX460345">
    <property type="protein sequence ID" value="CAI9173724.1"/>
    <property type="molecule type" value="Genomic_DNA"/>
</dbReference>
<evidence type="ECO:0000313" key="2">
    <source>
        <dbReference type="Proteomes" id="UP001176941"/>
    </source>
</evidence>
<organism evidence="1 2">
    <name type="scientific">Rangifer tarandus platyrhynchus</name>
    <name type="common">Svalbard reindeer</name>
    <dbReference type="NCBI Taxonomy" id="3082113"/>
    <lineage>
        <taxon>Eukaryota</taxon>
        <taxon>Metazoa</taxon>
        <taxon>Chordata</taxon>
        <taxon>Craniata</taxon>
        <taxon>Vertebrata</taxon>
        <taxon>Euteleostomi</taxon>
        <taxon>Mammalia</taxon>
        <taxon>Eutheria</taxon>
        <taxon>Laurasiatheria</taxon>
        <taxon>Artiodactyla</taxon>
        <taxon>Ruminantia</taxon>
        <taxon>Pecora</taxon>
        <taxon>Cervidae</taxon>
        <taxon>Odocoileinae</taxon>
        <taxon>Rangifer</taxon>
    </lineage>
</organism>